<reference evidence="3" key="3">
    <citation type="submission" date="2021-08" db="EMBL/GenBank/DDBJ databases">
        <authorList>
            <person name="Tani A."/>
            <person name="Ola A."/>
            <person name="Ogura Y."/>
            <person name="Katsura K."/>
            <person name="Hayashi T."/>
        </authorList>
    </citation>
    <scope>NUCLEOTIDE SEQUENCE</scope>
    <source>
        <strain evidence="3">DSM 22415</strain>
    </source>
</reference>
<proteinExistence type="predicted"/>
<sequence>MVPPVVVVMAPAMVVVARPPVMVMAPVVMMVTRAPVVVVAVMVVMPPVLHGLHQRGFGGTDIGRGNRHRSRPRGSQLN</sequence>
<dbReference type="AlphaFoldDB" id="A0A564G2N7"/>
<evidence type="ECO:0000256" key="2">
    <source>
        <dbReference type="SAM" id="Phobius"/>
    </source>
</evidence>
<accession>A0A564G2N7</accession>
<keyword evidence="2" id="KW-0472">Membrane</keyword>
<gene>
    <name evidence="3" type="ORF">IFDJLNFL_2360</name>
    <name evidence="4" type="ORF">MTDSW087_04488</name>
</gene>
<protein>
    <submittedName>
        <fullName evidence="4">Uncharacterized protein</fullName>
    </submittedName>
</protein>
<dbReference type="Proteomes" id="UP000401717">
    <property type="component" value="Unassembled WGS sequence"/>
</dbReference>
<reference evidence="4 5" key="1">
    <citation type="submission" date="2019-06" db="EMBL/GenBank/DDBJ databases">
        <authorList>
            <person name="Rodrigo-Torres L."/>
            <person name="Arahal R. D."/>
            <person name="Lucena T."/>
        </authorList>
    </citation>
    <scope>NUCLEOTIDE SEQUENCE [LARGE SCALE GENOMIC DNA]</scope>
    <source>
        <strain evidence="4 5">SW08-7</strain>
    </source>
</reference>
<dbReference type="EMBL" id="BPQI01000062">
    <property type="protein sequence ID" value="GJD56463.1"/>
    <property type="molecule type" value="Genomic_DNA"/>
</dbReference>
<evidence type="ECO:0000313" key="4">
    <source>
        <dbReference type="EMBL" id="VUF14763.1"/>
    </source>
</evidence>
<evidence type="ECO:0000313" key="3">
    <source>
        <dbReference type="EMBL" id="GJD56463.1"/>
    </source>
</evidence>
<evidence type="ECO:0000256" key="1">
    <source>
        <dbReference type="SAM" id="MobiDB-lite"/>
    </source>
</evidence>
<evidence type="ECO:0000313" key="5">
    <source>
        <dbReference type="Proteomes" id="UP000401717"/>
    </source>
</evidence>
<dbReference type="EMBL" id="CABFVH010000039">
    <property type="protein sequence ID" value="VUF14763.1"/>
    <property type="molecule type" value="Genomic_DNA"/>
</dbReference>
<keyword evidence="2" id="KW-1133">Transmembrane helix</keyword>
<keyword evidence="2" id="KW-0812">Transmembrane</keyword>
<dbReference type="Proteomes" id="UP001055303">
    <property type="component" value="Unassembled WGS sequence"/>
</dbReference>
<evidence type="ECO:0000313" key="6">
    <source>
        <dbReference type="Proteomes" id="UP001055303"/>
    </source>
</evidence>
<organism evidence="4 5">
    <name type="scientific">Methylobacterium dankookense</name>
    <dbReference type="NCBI Taxonomy" id="560405"/>
    <lineage>
        <taxon>Bacteria</taxon>
        <taxon>Pseudomonadati</taxon>
        <taxon>Pseudomonadota</taxon>
        <taxon>Alphaproteobacteria</taxon>
        <taxon>Hyphomicrobiales</taxon>
        <taxon>Methylobacteriaceae</taxon>
        <taxon>Methylobacterium</taxon>
    </lineage>
</organism>
<feature type="transmembrane region" description="Helical" evidence="2">
    <location>
        <begin position="20"/>
        <end position="45"/>
    </location>
</feature>
<keyword evidence="6" id="KW-1185">Reference proteome</keyword>
<feature type="region of interest" description="Disordered" evidence="1">
    <location>
        <begin position="51"/>
        <end position="78"/>
    </location>
</feature>
<reference evidence="3" key="2">
    <citation type="journal article" date="2021" name="Front. Microbiol.">
        <title>Comprehensive Comparative Genomics and Phenotyping of Methylobacterium Species.</title>
        <authorList>
            <person name="Alessa O."/>
            <person name="Ogura Y."/>
            <person name="Fujitani Y."/>
            <person name="Takami H."/>
            <person name="Hayashi T."/>
            <person name="Sahin N."/>
            <person name="Tani A."/>
        </authorList>
    </citation>
    <scope>NUCLEOTIDE SEQUENCE</scope>
    <source>
        <strain evidence="3">DSM 22415</strain>
    </source>
</reference>
<name>A0A564G2N7_9HYPH</name>